<dbReference type="SMART" id="SM00032">
    <property type="entry name" value="CCP"/>
    <property type="match status" value="1"/>
</dbReference>
<evidence type="ECO:0000256" key="7">
    <source>
        <dbReference type="ARBA" id="ARBA00023157"/>
    </source>
</evidence>
<dbReference type="SMART" id="SM00355">
    <property type="entry name" value="ZnF_C2H2"/>
    <property type="match status" value="9"/>
</dbReference>
<dbReference type="PROSITE" id="PS50157">
    <property type="entry name" value="ZINC_FINGER_C2H2_2"/>
    <property type="match status" value="5"/>
</dbReference>
<evidence type="ECO:0000256" key="3">
    <source>
        <dbReference type="ARBA" id="ARBA00022737"/>
    </source>
</evidence>
<dbReference type="InterPro" id="IPR051574">
    <property type="entry name" value="ZnF_E-box_Homeobox"/>
</dbReference>
<keyword evidence="8" id="KW-0539">Nucleus</keyword>
<feature type="domain" description="C2H2-type" evidence="12">
    <location>
        <begin position="221"/>
        <end position="248"/>
    </location>
</feature>
<dbReference type="PROSITE" id="PS50923">
    <property type="entry name" value="SUSHI"/>
    <property type="match status" value="1"/>
</dbReference>
<dbReference type="FunFam" id="3.30.160.60:FF:000100">
    <property type="entry name" value="Zinc finger 45-like"/>
    <property type="match status" value="1"/>
</dbReference>
<reference evidence="14" key="1">
    <citation type="submission" date="2022-08" db="EMBL/GenBank/DDBJ databases">
        <title>Genome sequencing of akame (Lates japonicus).</title>
        <authorList>
            <person name="Hashiguchi Y."/>
            <person name="Takahashi H."/>
        </authorList>
    </citation>
    <scope>NUCLEOTIDE SEQUENCE</scope>
    <source>
        <strain evidence="14">Kochi</strain>
    </source>
</reference>
<evidence type="ECO:0000256" key="5">
    <source>
        <dbReference type="ARBA" id="ARBA00022833"/>
    </source>
</evidence>
<keyword evidence="6" id="KW-0238">DNA-binding</keyword>
<comment type="caution">
    <text evidence="10">Lacks conserved residue(s) required for the propagation of feature annotation.</text>
</comment>
<keyword evidence="4 9" id="KW-0863">Zinc-finger</keyword>
<dbReference type="GO" id="GO:0000981">
    <property type="term" value="F:DNA-binding transcription factor activity, RNA polymerase II-specific"/>
    <property type="evidence" value="ECO:0007669"/>
    <property type="project" value="TreeGrafter"/>
</dbReference>
<dbReference type="InterPro" id="IPR036236">
    <property type="entry name" value="Znf_C2H2_sf"/>
</dbReference>
<keyword evidence="15" id="KW-1185">Reference proteome</keyword>
<feature type="domain" description="C2H2-type" evidence="12">
    <location>
        <begin position="276"/>
        <end position="303"/>
    </location>
</feature>
<sequence length="607" mass="70189">MPPNKRIQKKTLKLECEWGPCQESFSRMENFCKHAEGHLSALNMAEEDEEEAEAERNCLWRDCGFCSVEGPEELRRHLFFHCYHTKLKQLGQQMLNAQPEIGSCSIGYQNRNIIPEIPDNFICLWEECEQPPYENPEWFYRHVEMHSLCIDIPAGDCEFPIRCGWKDCEATAKGRPKLREHLRSHTQEKVVACPGCGGMYASNTKLFDHIIRQSAMEGQRFQCSHCSKRFATERLLRDHMRTHVSHYKCPLCDMTCPSPSSLRNHIKFRHSNEKPYSCEYCEYSCKNLVDLRKHLDTHSSEPAFHCDVPGCGFTSRTLGTMKIHHKREHEGSFVARYKCHVCGQCFTRGNNLTVHLHKKHQFKWPSGHPRFRYKEHEDGFLRLQLIRYESVELTEQLMRERQNRQAEEDEDGSQAEGQELEDESAGETEWIPEPDYIDDTYWSGSAPLCVGGCKALHQELRRDRCGDSSCCWLGYKSLCRVNCGRPDVDYNGVVYGNDWWVGSVVRYACRPGFMLVGEPTRFCQPNGLWTPRPTCLRMCRRGRIEVSERELNGTCNSTCAYKSYFGPPKQGCTRMNNCKKKETGWKRFFAQCVPCICDCAISCASAG</sequence>
<keyword evidence="2" id="KW-0479">Metal-binding</keyword>
<gene>
    <name evidence="14" type="ORF">AKAME5_000117000</name>
</gene>
<dbReference type="Pfam" id="PF00084">
    <property type="entry name" value="Sushi"/>
    <property type="match status" value="1"/>
</dbReference>
<dbReference type="EMBL" id="BRZM01000003">
    <property type="protein sequence ID" value="GLD46896.1"/>
    <property type="molecule type" value="Genomic_DNA"/>
</dbReference>
<comment type="subcellular location">
    <subcellularLocation>
        <location evidence="1">Nucleus</location>
    </subcellularLocation>
</comment>
<keyword evidence="10" id="KW-0768">Sushi</keyword>
<evidence type="ECO:0000256" key="6">
    <source>
        <dbReference type="ARBA" id="ARBA00023125"/>
    </source>
</evidence>
<feature type="region of interest" description="Disordered" evidence="11">
    <location>
        <begin position="399"/>
        <end position="429"/>
    </location>
</feature>
<name>A0AAD3M3N7_LATJO</name>
<dbReference type="SUPFAM" id="SSF57535">
    <property type="entry name" value="Complement control module/SCR domain"/>
    <property type="match status" value="1"/>
</dbReference>
<evidence type="ECO:0000256" key="11">
    <source>
        <dbReference type="SAM" id="MobiDB-lite"/>
    </source>
</evidence>
<accession>A0AAD3M3N7</accession>
<feature type="compositionally biased region" description="Acidic residues" evidence="11">
    <location>
        <begin position="407"/>
        <end position="429"/>
    </location>
</feature>
<dbReference type="PANTHER" id="PTHR24391:SF26">
    <property type="entry name" value="HISTONE H4 TRANSCRIPTION FACTOR"/>
    <property type="match status" value="1"/>
</dbReference>
<keyword evidence="7" id="KW-1015">Disulfide bond</keyword>
<dbReference type="Gene3D" id="3.30.160.60">
    <property type="entry name" value="Classic Zinc Finger"/>
    <property type="match status" value="4"/>
</dbReference>
<evidence type="ECO:0000259" key="13">
    <source>
        <dbReference type="PROSITE" id="PS50923"/>
    </source>
</evidence>
<dbReference type="GO" id="GO:0008270">
    <property type="term" value="F:zinc ion binding"/>
    <property type="evidence" value="ECO:0007669"/>
    <property type="project" value="UniProtKB-KW"/>
</dbReference>
<dbReference type="Gene3D" id="2.10.70.10">
    <property type="entry name" value="Complement Module, domain 1"/>
    <property type="match status" value="1"/>
</dbReference>
<evidence type="ECO:0000256" key="1">
    <source>
        <dbReference type="ARBA" id="ARBA00004123"/>
    </source>
</evidence>
<feature type="domain" description="Sushi" evidence="13">
    <location>
        <begin position="481"/>
        <end position="537"/>
    </location>
</feature>
<evidence type="ECO:0000256" key="2">
    <source>
        <dbReference type="ARBA" id="ARBA00022723"/>
    </source>
</evidence>
<dbReference type="GO" id="GO:0000978">
    <property type="term" value="F:RNA polymerase II cis-regulatory region sequence-specific DNA binding"/>
    <property type="evidence" value="ECO:0007669"/>
    <property type="project" value="TreeGrafter"/>
</dbReference>
<dbReference type="Proteomes" id="UP001279410">
    <property type="component" value="Unassembled WGS sequence"/>
</dbReference>
<dbReference type="CDD" id="cd00033">
    <property type="entry name" value="CCP"/>
    <property type="match status" value="1"/>
</dbReference>
<dbReference type="InterPro" id="IPR035976">
    <property type="entry name" value="Sushi/SCR/CCP_sf"/>
</dbReference>
<comment type="caution">
    <text evidence="14">The sequence shown here is derived from an EMBL/GenBank/DDBJ whole genome shotgun (WGS) entry which is preliminary data.</text>
</comment>
<proteinExistence type="predicted"/>
<evidence type="ECO:0000313" key="14">
    <source>
        <dbReference type="EMBL" id="GLD46896.1"/>
    </source>
</evidence>
<dbReference type="PANTHER" id="PTHR24391">
    <property type="entry name" value="HISTONE H4 TRANSCRIPTION FACTOR-RELATED"/>
    <property type="match status" value="1"/>
</dbReference>
<dbReference type="InterPro" id="IPR000436">
    <property type="entry name" value="Sushi_SCR_CCP_dom"/>
</dbReference>
<dbReference type="GO" id="GO:0005634">
    <property type="term" value="C:nucleus"/>
    <property type="evidence" value="ECO:0007669"/>
    <property type="project" value="UniProtKB-SubCell"/>
</dbReference>
<dbReference type="GO" id="GO:0045892">
    <property type="term" value="P:negative regulation of DNA-templated transcription"/>
    <property type="evidence" value="ECO:0007669"/>
    <property type="project" value="UniProtKB-ARBA"/>
</dbReference>
<dbReference type="SUPFAM" id="SSF57667">
    <property type="entry name" value="beta-beta-alpha zinc fingers"/>
    <property type="match status" value="4"/>
</dbReference>
<organism evidence="14 15">
    <name type="scientific">Lates japonicus</name>
    <name type="common">Japanese lates</name>
    <dbReference type="NCBI Taxonomy" id="270547"/>
    <lineage>
        <taxon>Eukaryota</taxon>
        <taxon>Metazoa</taxon>
        <taxon>Chordata</taxon>
        <taxon>Craniata</taxon>
        <taxon>Vertebrata</taxon>
        <taxon>Euteleostomi</taxon>
        <taxon>Actinopterygii</taxon>
        <taxon>Neopterygii</taxon>
        <taxon>Teleostei</taxon>
        <taxon>Neoteleostei</taxon>
        <taxon>Acanthomorphata</taxon>
        <taxon>Carangaria</taxon>
        <taxon>Carangaria incertae sedis</taxon>
        <taxon>Centropomidae</taxon>
        <taxon>Lates</taxon>
    </lineage>
</organism>
<dbReference type="AlphaFoldDB" id="A0AAD3M3N7"/>
<dbReference type="InterPro" id="IPR013087">
    <property type="entry name" value="Znf_C2H2_type"/>
</dbReference>
<evidence type="ECO:0000313" key="15">
    <source>
        <dbReference type="Proteomes" id="UP001279410"/>
    </source>
</evidence>
<feature type="domain" description="C2H2-type" evidence="12">
    <location>
        <begin position="337"/>
        <end position="365"/>
    </location>
</feature>
<protein>
    <submittedName>
        <fullName evidence="14">Histone H4 transcription factor</fullName>
    </submittedName>
</protein>
<keyword evidence="3" id="KW-0677">Repeat</keyword>
<dbReference type="PROSITE" id="PS00028">
    <property type="entry name" value="ZINC_FINGER_C2H2_1"/>
    <property type="match status" value="5"/>
</dbReference>
<evidence type="ECO:0000256" key="4">
    <source>
        <dbReference type="ARBA" id="ARBA00022771"/>
    </source>
</evidence>
<evidence type="ECO:0000259" key="12">
    <source>
        <dbReference type="PROSITE" id="PS50157"/>
    </source>
</evidence>
<feature type="domain" description="C2H2-type" evidence="12">
    <location>
        <begin position="247"/>
        <end position="275"/>
    </location>
</feature>
<feature type="domain" description="C2H2-type" evidence="12">
    <location>
        <begin position="161"/>
        <end position="190"/>
    </location>
</feature>
<keyword evidence="5" id="KW-0862">Zinc</keyword>
<evidence type="ECO:0000256" key="8">
    <source>
        <dbReference type="ARBA" id="ARBA00023242"/>
    </source>
</evidence>
<evidence type="ECO:0000256" key="10">
    <source>
        <dbReference type="PROSITE-ProRule" id="PRU00302"/>
    </source>
</evidence>
<dbReference type="Pfam" id="PF00096">
    <property type="entry name" value="zf-C2H2"/>
    <property type="match status" value="4"/>
</dbReference>
<evidence type="ECO:0000256" key="9">
    <source>
        <dbReference type="PROSITE-ProRule" id="PRU00042"/>
    </source>
</evidence>